<dbReference type="PANTHER" id="PTHR33164">
    <property type="entry name" value="TRANSCRIPTIONAL REGULATOR, MARR FAMILY"/>
    <property type="match status" value="1"/>
</dbReference>
<dbReference type="PROSITE" id="PS50995">
    <property type="entry name" value="HTH_MARR_2"/>
    <property type="match status" value="1"/>
</dbReference>
<evidence type="ECO:0000313" key="2">
    <source>
        <dbReference type="EMBL" id="GAA4674820.1"/>
    </source>
</evidence>
<dbReference type="Gene3D" id="1.10.10.10">
    <property type="entry name" value="Winged helix-like DNA-binding domain superfamily/Winged helix DNA-binding domain"/>
    <property type="match status" value="1"/>
</dbReference>
<organism evidence="2 3">
    <name type="scientific">Frondihabitans cladoniiphilus</name>
    <dbReference type="NCBI Taxonomy" id="715785"/>
    <lineage>
        <taxon>Bacteria</taxon>
        <taxon>Bacillati</taxon>
        <taxon>Actinomycetota</taxon>
        <taxon>Actinomycetes</taxon>
        <taxon>Micrococcales</taxon>
        <taxon>Microbacteriaceae</taxon>
        <taxon>Frondihabitans</taxon>
    </lineage>
</organism>
<gene>
    <name evidence="2" type="ORF">GCM10025780_19170</name>
</gene>
<reference evidence="3" key="1">
    <citation type="journal article" date="2019" name="Int. J. Syst. Evol. Microbiol.">
        <title>The Global Catalogue of Microorganisms (GCM) 10K type strain sequencing project: providing services to taxonomists for standard genome sequencing and annotation.</title>
        <authorList>
            <consortium name="The Broad Institute Genomics Platform"/>
            <consortium name="The Broad Institute Genome Sequencing Center for Infectious Disease"/>
            <person name="Wu L."/>
            <person name="Ma J."/>
        </authorList>
    </citation>
    <scope>NUCLEOTIDE SEQUENCE [LARGE SCALE GENOMIC DNA]</scope>
    <source>
        <strain evidence="3">JCM 18956</strain>
    </source>
</reference>
<keyword evidence="3" id="KW-1185">Reference proteome</keyword>
<name>A0ABP8VXY3_9MICO</name>
<dbReference type="Proteomes" id="UP001501295">
    <property type="component" value="Unassembled WGS sequence"/>
</dbReference>
<dbReference type="PANTHER" id="PTHR33164:SF103">
    <property type="entry name" value="REGULATORY PROTEIN MARR"/>
    <property type="match status" value="1"/>
</dbReference>
<comment type="caution">
    <text evidence="2">The sequence shown here is derived from an EMBL/GenBank/DDBJ whole genome shotgun (WGS) entry which is preliminary data.</text>
</comment>
<dbReference type="InterPro" id="IPR036390">
    <property type="entry name" value="WH_DNA-bd_sf"/>
</dbReference>
<dbReference type="InterPro" id="IPR039422">
    <property type="entry name" value="MarR/SlyA-like"/>
</dbReference>
<proteinExistence type="predicted"/>
<dbReference type="SUPFAM" id="SSF46785">
    <property type="entry name" value="Winged helix' DNA-binding domain"/>
    <property type="match status" value="1"/>
</dbReference>
<dbReference type="InterPro" id="IPR000835">
    <property type="entry name" value="HTH_MarR-typ"/>
</dbReference>
<dbReference type="SMART" id="SM00347">
    <property type="entry name" value="HTH_MARR"/>
    <property type="match status" value="1"/>
</dbReference>
<evidence type="ECO:0000313" key="3">
    <source>
        <dbReference type="Proteomes" id="UP001501295"/>
    </source>
</evidence>
<dbReference type="Pfam" id="PF12802">
    <property type="entry name" value="MarR_2"/>
    <property type="match status" value="1"/>
</dbReference>
<sequence>MTTPPVDLRELGRAVKQAQWRHHRALEKRLAPLGTTLAQWDALRAIDQNAGCSGHDLAQITFMSDQAFGTLASRLLLQGLIARSPGQGRRVEYRLTESGVALLTVAQAVVDELLEELFGGLDEGERVTLLSLLQRS</sequence>
<accession>A0ABP8VXY3</accession>
<dbReference type="RefSeq" id="WP_345375625.1">
    <property type="nucleotide sequence ID" value="NZ_BAABLM010000003.1"/>
</dbReference>
<dbReference type="InterPro" id="IPR036388">
    <property type="entry name" value="WH-like_DNA-bd_sf"/>
</dbReference>
<evidence type="ECO:0000259" key="1">
    <source>
        <dbReference type="PROSITE" id="PS50995"/>
    </source>
</evidence>
<protein>
    <submittedName>
        <fullName evidence="2">MarR family transcriptional regulator</fullName>
    </submittedName>
</protein>
<dbReference type="EMBL" id="BAABLM010000003">
    <property type="protein sequence ID" value="GAA4674820.1"/>
    <property type="molecule type" value="Genomic_DNA"/>
</dbReference>
<feature type="domain" description="HTH marR-type" evidence="1">
    <location>
        <begin position="8"/>
        <end position="136"/>
    </location>
</feature>